<dbReference type="GO" id="GO:2001070">
    <property type="term" value="F:starch binding"/>
    <property type="evidence" value="ECO:0007669"/>
    <property type="project" value="InterPro"/>
</dbReference>
<dbReference type="InterPro" id="IPR013783">
    <property type="entry name" value="Ig-like_fold"/>
</dbReference>
<feature type="compositionally biased region" description="Basic and acidic residues" evidence="1">
    <location>
        <begin position="247"/>
        <end position="259"/>
    </location>
</feature>
<evidence type="ECO:0000313" key="3">
    <source>
        <dbReference type="EMBL" id="CUC10681.1"/>
    </source>
</evidence>
<name>A0A0K6SAJ9_9ALVE</name>
<dbReference type="Pfam" id="PF00686">
    <property type="entry name" value="CBM_20"/>
    <property type="match status" value="1"/>
</dbReference>
<feature type="domain" description="CBM20" evidence="2">
    <location>
        <begin position="5"/>
        <end position="134"/>
    </location>
</feature>
<dbReference type="InterPro" id="IPR002044">
    <property type="entry name" value="CBM20"/>
</dbReference>
<feature type="region of interest" description="Disordered" evidence="1">
    <location>
        <begin position="179"/>
        <end position="202"/>
    </location>
</feature>
<dbReference type="SUPFAM" id="SSF49452">
    <property type="entry name" value="Starch-binding domain-like"/>
    <property type="match status" value="1"/>
</dbReference>
<evidence type="ECO:0000259" key="2">
    <source>
        <dbReference type="PROSITE" id="PS51166"/>
    </source>
</evidence>
<dbReference type="VEuPathDB" id="CryptoDB:Cvel_11029"/>
<gene>
    <name evidence="3" type="ORF">Cvel_11029.t2</name>
</gene>
<dbReference type="InterPro" id="IPR013784">
    <property type="entry name" value="Carb-bd-like_fold"/>
</dbReference>
<reference evidence="3" key="1">
    <citation type="submission" date="2014-11" db="EMBL/GenBank/DDBJ databases">
        <title>Molecular phylogeny of cliff fern family Woodsiaceae with morphological implications.</title>
        <authorList>
            <person name="Shao Y.-Z."/>
            <person name="Wei R."/>
            <person name="Zhang X.-C."/>
        </authorList>
    </citation>
    <scope>NUCLEOTIDE SEQUENCE</scope>
</reference>
<dbReference type="AlphaFoldDB" id="A0A0K6SAJ9"/>
<dbReference type="PhylomeDB" id="A0A0K6SAJ9"/>
<feature type="region of interest" description="Disordered" evidence="1">
    <location>
        <begin position="234"/>
        <end position="284"/>
    </location>
</feature>
<accession>A0A0K6SAJ9</accession>
<feature type="compositionally biased region" description="Polar residues" evidence="1">
    <location>
        <begin position="552"/>
        <end position="562"/>
    </location>
</feature>
<dbReference type="Gene3D" id="2.60.40.10">
    <property type="entry name" value="Immunoglobulins"/>
    <property type="match status" value="1"/>
</dbReference>
<organism evidence="3">
    <name type="scientific">Chromera velia CCMP2878</name>
    <dbReference type="NCBI Taxonomy" id="1169474"/>
    <lineage>
        <taxon>Eukaryota</taxon>
        <taxon>Sar</taxon>
        <taxon>Alveolata</taxon>
        <taxon>Colpodellida</taxon>
        <taxon>Chromeraceae</taxon>
        <taxon>Chromera</taxon>
    </lineage>
</organism>
<evidence type="ECO:0000256" key="1">
    <source>
        <dbReference type="SAM" id="MobiDB-lite"/>
    </source>
</evidence>
<dbReference type="EMBL" id="CDMZ01005127">
    <property type="protein sequence ID" value="CUC10681.1"/>
    <property type="molecule type" value="Genomic_DNA"/>
</dbReference>
<feature type="region of interest" description="Disordered" evidence="1">
    <location>
        <begin position="503"/>
        <end position="578"/>
    </location>
</feature>
<sequence>MTIRVMEAETGVVLFAGSGVEPREGQTLVVVGSSSEFGGWDASRGITLHRVKNPAFPGVWMSFPIRHSAGSEVRFQFALVTPSADTESPQPMTFDDRRLVVDGPKSSSAVISTISAAAPSHSRNQDCCWCVWGEPLGCGPREVEVVRGGYALFGGRWGDGDTQVTPLRLEDMVLAEQQLEPEQDTPPSVSSKFETDKENEWEKAGSIAGEKFGGPHEGGFTVSDVSLSASGNVLSAAPSTGTWAERVGGEEREKGRETDIQPETELAERRSRASGQQGDGGGRESLREISEAAGGRVGVVTASETAHILMASADSAESDGGSVPWGHYETFASVHLQRRGSDVMGGERVHDISDQTIRFAPAALKRREGMRGEGVGVLRGKSAESVKGLTGRRGPCLIVGENRSSCEMQTQGAFLSPSTVCEGPKRRRLSSLSVAVSKSQSDRRGGEEAVVTGRVDAVFCLSSVPQHDSSLQRLSFDRVKIQNHEVVCHREAAVCGSFREEGGMEREPFEGEGSLGELREPAGPAEGPECPHTHRHTDNRDDVTVTSRRDVQQQPARRVNSTGGIGVGRVGKKRAHTGEVKRDRHGNILCPHEKVRSTCKECGGKGICEHGRQRHRCKDCGGKSICEHGRERCQCKECGGKSICEHGRIRSQCKECGGKDICQHGRRRSTCKECGGKSICEHGRRRSQCKECGGKGICLHGRERHRCKECGGKGICEHGRRRTQCKDCGGGSIFEHSRIRSKCKECGGKGICEHGRKRSRCKECGGQGICEHGRQRYFCKECGGGAFCVHRRERRYCHECKQVSSLPP</sequence>
<dbReference type="PROSITE" id="PS51166">
    <property type="entry name" value="CBM20"/>
    <property type="match status" value="1"/>
</dbReference>
<feature type="compositionally biased region" description="Basic and acidic residues" evidence="1">
    <location>
        <begin position="193"/>
        <end position="202"/>
    </location>
</feature>
<feature type="compositionally biased region" description="Basic and acidic residues" evidence="1">
    <location>
        <begin position="529"/>
        <end position="551"/>
    </location>
</feature>
<proteinExistence type="predicted"/>
<protein>
    <recommendedName>
        <fullName evidence="2">CBM20 domain-containing protein</fullName>
    </recommendedName>
</protein>